<dbReference type="Proteomes" id="UP000077266">
    <property type="component" value="Unassembled WGS sequence"/>
</dbReference>
<protein>
    <submittedName>
        <fullName evidence="2">Uncharacterized protein</fullName>
    </submittedName>
</protein>
<proteinExistence type="predicted"/>
<gene>
    <name evidence="2" type="ORF">EXIGLDRAFT_707852</name>
</gene>
<accession>A0A166NE19</accession>
<name>A0A166NE19_EXIGL</name>
<evidence type="ECO:0000256" key="1">
    <source>
        <dbReference type="SAM" id="MobiDB-lite"/>
    </source>
</evidence>
<organism evidence="2 3">
    <name type="scientific">Exidia glandulosa HHB12029</name>
    <dbReference type="NCBI Taxonomy" id="1314781"/>
    <lineage>
        <taxon>Eukaryota</taxon>
        <taxon>Fungi</taxon>
        <taxon>Dikarya</taxon>
        <taxon>Basidiomycota</taxon>
        <taxon>Agaricomycotina</taxon>
        <taxon>Agaricomycetes</taxon>
        <taxon>Auriculariales</taxon>
        <taxon>Exidiaceae</taxon>
        <taxon>Exidia</taxon>
    </lineage>
</organism>
<reference evidence="2 3" key="1">
    <citation type="journal article" date="2016" name="Mol. Biol. Evol.">
        <title>Comparative Genomics of Early-Diverging Mushroom-Forming Fungi Provides Insights into the Origins of Lignocellulose Decay Capabilities.</title>
        <authorList>
            <person name="Nagy L.G."/>
            <person name="Riley R."/>
            <person name="Tritt A."/>
            <person name="Adam C."/>
            <person name="Daum C."/>
            <person name="Floudas D."/>
            <person name="Sun H."/>
            <person name="Yadav J.S."/>
            <person name="Pangilinan J."/>
            <person name="Larsson K.H."/>
            <person name="Matsuura K."/>
            <person name="Barry K."/>
            <person name="Labutti K."/>
            <person name="Kuo R."/>
            <person name="Ohm R.A."/>
            <person name="Bhattacharya S.S."/>
            <person name="Shirouzu T."/>
            <person name="Yoshinaga Y."/>
            <person name="Martin F.M."/>
            <person name="Grigoriev I.V."/>
            <person name="Hibbett D.S."/>
        </authorList>
    </citation>
    <scope>NUCLEOTIDE SEQUENCE [LARGE SCALE GENOMIC DNA]</scope>
    <source>
        <strain evidence="2 3">HHB12029</strain>
    </source>
</reference>
<feature type="region of interest" description="Disordered" evidence="1">
    <location>
        <begin position="801"/>
        <end position="822"/>
    </location>
</feature>
<dbReference type="InParanoid" id="A0A166NE19"/>
<feature type="region of interest" description="Disordered" evidence="1">
    <location>
        <begin position="182"/>
        <end position="299"/>
    </location>
</feature>
<evidence type="ECO:0000313" key="3">
    <source>
        <dbReference type="Proteomes" id="UP000077266"/>
    </source>
</evidence>
<dbReference type="EMBL" id="KV426691">
    <property type="protein sequence ID" value="KZV79056.1"/>
    <property type="molecule type" value="Genomic_DNA"/>
</dbReference>
<keyword evidence="3" id="KW-1185">Reference proteome</keyword>
<feature type="compositionally biased region" description="Polar residues" evidence="1">
    <location>
        <begin position="218"/>
        <end position="232"/>
    </location>
</feature>
<evidence type="ECO:0000313" key="2">
    <source>
        <dbReference type="EMBL" id="KZV79056.1"/>
    </source>
</evidence>
<sequence length="1306" mass="144643">MPSGILYSAARWRRCIFEPRRGDGAVTAATAAVSGSALGVVDRRGGTPLDPQKGHLLGLQRTGLSRKKRNQLHKSIKNKKCCLLYPEGSGLFYSSRRLDFSATLGVLGIGATSSHLDFKPPLLGGTKRTHAECIDLTSPSPTHTPAKRKTRDIIDLTSPLASSSTLIEPGRAASDFSQSFHRAQVHTPAQRKTRRVVDLTSPVASSSTLVQPGRAANISRTANSTRTAPSTPQRKRRSSALGYVSDDDEPSPSPRKRSRPSTTMTPLAERTNRPPAPSNSATRIEHLSSSDGDGAGGAQSMELAADEDNDNEDNYVRLRRILYSDEFSSQTHTPTLLRIAAILNVVIGRGHRSMTAEELMAKIRSAFTAHRYTSYTMQQLAQMTAADLQLVAAGTPGVDLRAHVHPTYMATAIAVERYKMLANTEYWPRQRRLIEAVLSHRNHPAPITVPNANVVPLLSTHFAFEDVLEFPAATDIYYEVFSPRGMNIVSAYAASLPASKGLFSQHDIDDHRLFYAWALVEDWRNLVPHRPTDEDFASWGIEEYRFQAKLRGLGAALNAFPETLMEKIINFHVQLDADPDFFANIALYIPVSAAEQAYENQISSPDANDIFTEGVYLLPPELFSAAFLRTLNVKDLLDIQRALLIFRTKNQSQKEVLVNDLLTYTTRILPVYTRAQLKDTDESLLREIAMDRGWRSLSSVRAEAIIDAILSWQRRCTPAYWLERQSEVAGLLIAAEGRRLPVRDEQELAAINAALARKHALPSLGRTVYPAPATSNPLMEETPMEDSPPRGSARVVLARFEQPPSPRPADAPGRAEGDPRARTANANEIDAGVARMLAEPIELRLPRLATPPPRDPPGQLDPQVARTVRAYVENYRELLEIRNNVRDTQRKLREILAWLVEFEAANAREIARIEGRCADFLSFTPALVADAQEVGSALTDTLQLWCTACARPRQFYCFAAEHTVCNDCHQGGDIMIVVAADKNRVALATLVSSTTSPQALELLTALCDPKLLCRDSLEAALVQRINGMRIRALAQGDPLVQNVPRRDTGLRYLQIIINAGDRQGWRCAGCDVVFAEITGAPTQGYGAIQQLSPDCIVPRLSKGRYVEGNVQLLCLGCQCMKGWLSSRHFDLLLRGLVVPTPIPDEESVRQWSQKLQASIIRRVRTAGQERKAGNLAQDGASRKLVALLEKQRWKCLVSKVVMPLCVASLDRIDNARGYDLKNVRIVLTGINLLMNPCWRAVTDDDIAKYLDRLRSSPVQQLVKQRIATAVIEDGDDDFEWLLEADDELREQLDIILMEGESDDDGD</sequence>
<feature type="region of interest" description="Disordered" evidence="1">
    <location>
        <begin position="773"/>
        <end position="792"/>
    </location>
</feature>